<keyword evidence="2" id="KW-0175">Coiled coil</keyword>
<dbReference type="Ensembl" id="ENSPKIT00000038113.1">
    <property type="protein sequence ID" value="ENSPKIP00000013686.1"/>
    <property type="gene ID" value="ENSPKIG00000001031.1"/>
</dbReference>
<comment type="similarity">
    <text evidence="1">Belongs to the dapper family.</text>
</comment>
<feature type="region of interest" description="Disordered" evidence="3">
    <location>
        <begin position="108"/>
        <end position="186"/>
    </location>
</feature>
<feature type="compositionally biased region" description="Basic and acidic residues" evidence="3">
    <location>
        <begin position="453"/>
        <end position="466"/>
    </location>
</feature>
<proteinExistence type="inferred from homology"/>
<feature type="compositionally biased region" description="Pro residues" evidence="3">
    <location>
        <begin position="583"/>
        <end position="597"/>
    </location>
</feature>
<dbReference type="GO" id="GO:0005737">
    <property type="term" value="C:cytoplasm"/>
    <property type="evidence" value="ECO:0007669"/>
    <property type="project" value="TreeGrafter"/>
</dbReference>
<sequence>MYRAFSFPMSAERSRNKERLEASLAGLCELELLKQRQECLVLSALSLGDATPGQPAWGDLQPPRSAASAQLRSQDDLTLRRQLNSLQCHPWSLLAALEQQVGELRVGVEPSVPEGPSEVGDSRPSSGFYEQSEGRSSAGLSDTLGELPSPSCPRPTRPAYPGERPKSVGEAFGANRDGMLDMGSRPAVPRSFSAPYPSLEGIAEGAAEEDPWLWDSHCPSELEGEPTAEDYKQAQRVESYILGLIQRRAFPQRPSKPRTSLGPPDSRGVVRQSSLCRKEPPLGPELRNVSPGLEGQAWACRSLDEQHYAALPAEDALPVMYALPRQAALTGLPRSASVDYAGGGPDPSVSESDSPQHFPSYPAPDSPSSYDQMVSAQYIPAQPCRTPSRAPTHRPPAAPKPGRAGYSPEQPQSRSRAVPKKCRFSEERPASRKPGRKACRSQSENSLLGQRGGTERKYNTVERDGGRGGPAKSRRPPQGNSSYRRWRSTLELSQDEGEHPGEQGPARRPRKPRAPGPPYPYSHGPPHGHHHPEYLEHALMCRPEDGPPAPGESESSLSEAESPGSTSLSSDSDESGGLVWPQQLPPQLAPPSPPALPGAPTQPKAFVKIKASHALKKKILRFRTGSLKVMTTV</sequence>
<reference evidence="4" key="1">
    <citation type="submission" date="2025-08" db="UniProtKB">
        <authorList>
            <consortium name="Ensembl"/>
        </authorList>
    </citation>
    <scope>IDENTIFICATION</scope>
</reference>
<feature type="region of interest" description="Disordered" evidence="3">
    <location>
        <begin position="335"/>
        <end position="604"/>
    </location>
</feature>
<feature type="compositionally biased region" description="Polar residues" evidence="3">
    <location>
        <begin position="123"/>
        <end position="140"/>
    </location>
</feature>
<dbReference type="Proteomes" id="UP000261540">
    <property type="component" value="Unplaced"/>
</dbReference>
<evidence type="ECO:0000313" key="4">
    <source>
        <dbReference type="Ensembl" id="ENSPKIP00000013686.1"/>
    </source>
</evidence>
<protein>
    <submittedName>
        <fullName evidence="4">Dishevelled binding antagonist of beta catenin 3</fullName>
    </submittedName>
</protein>
<dbReference type="InterPro" id="IPR024843">
    <property type="entry name" value="Dapper"/>
</dbReference>
<dbReference type="PANTHER" id="PTHR15919">
    <property type="entry name" value="DAPPER-RELATED"/>
    <property type="match status" value="1"/>
</dbReference>
<organism evidence="4 5">
    <name type="scientific">Paramormyrops kingsleyae</name>
    <dbReference type="NCBI Taxonomy" id="1676925"/>
    <lineage>
        <taxon>Eukaryota</taxon>
        <taxon>Metazoa</taxon>
        <taxon>Chordata</taxon>
        <taxon>Craniata</taxon>
        <taxon>Vertebrata</taxon>
        <taxon>Euteleostomi</taxon>
        <taxon>Actinopterygii</taxon>
        <taxon>Neopterygii</taxon>
        <taxon>Teleostei</taxon>
        <taxon>Osteoglossocephala</taxon>
        <taxon>Osteoglossomorpha</taxon>
        <taxon>Osteoglossiformes</taxon>
        <taxon>Mormyridae</taxon>
        <taxon>Paramormyrops</taxon>
    </lineage>
</organism>
<accession>A0A3B3R7S2</accession>
<feature type="region of interest" description="Disordered" evidence="3">
    <location>
        <begin position="248"/>
        <end position="291"/>
    </location>
</feature>
<dbReference type="AlphaFoldDB" id="A0A3B3R7S2"/>
<evidence type="ECO:0000256" key="1">
    <source>
        <dbReference type="ARBA" id="ARBA00010807"/>
    </source>
</evidence>
<dbReference type="OrthoDB" id="9886203at2759"/>
<feature type="compositionally biased region" description="Low complexity" evidence="3">
    <location>
        <begin position="551"/>
        <end position="582"/>
    </location>
</feature>
<dbReference type="GO" id="GO:0090090">
    <property type="term" value="P:negative regulation of canonical Wnt signaling pathway"/>
    <property type="evidence" value="ECO:0007669"/>
    <property type="project" value="TreeGrafter"/>
</dbReference>
<name>A0A3B3R7S2_9TELE</name>
<dbReference type="GeneTree" id="ENSGT00950000183181"/>
<dbReference type="PANTHER" id="PTHR15919:SF1">
    <property type="entry name" value="DAPPER HOMOLOG 3"/>
    <property type="match status" value="1"/>
</dbReference>
<reference evidence="4" key="2">
    <citation type="submission" date="2025-09" db="UniProtKB">
        <authorList>
            <consortium name="Ensembl"/>
        </authorList>
    </citation>
    <scope>IDENTIFICATION</scope>
</reference>
<evidence type="ECO:0000313" key="5">
    <source>
        <dbReference type="Proteomes" id="UP000261540"/>
    </source>
</evidence>
<evidence type="ECO:0000256" key="2">
    <source>
        <dbReference type="ARBA" id="ARBA00023054"/>
    </source>
</evidence>
<keyword evidence="5" id="KW-1185">Reference proteome</keyword>
<evidence type="ECO:0000256" key="3">
    <source>
        <dbReference type="SAM" id="MobiDB-lite"/>
    </source>
</evidence>
<dbReference type="STRING" id="1676925.ENSPKIP00000013686"/>
<dbReference type="Pfam" id="PF15268">
    <property type="entry name" value="Dapper"/>
    <property type="match status" value="2"/>
</dbReference>